<feature type="compositionally biased region" description="Gly residues" evidence="1">
    <location>
        <begin position="123"/>
        <end position="140"/>
    </location>
</feature>
<evidence type="ECO:0000313" key="4">
    <source>
        <dbReference type="Proteomes" id="UP000366872"/>
    </source>
</evidence>
<keyword evidence="2" id="KW-0732">Signal</keyword>
<dbReference type="Proteomes" id="UP000366872">
    <property type="component" value="Unassembled WGS sequence"/>
</dbReference>
<evidence type="ECO:0008006" key="5">
    <source>
        <dbReference type="Google" id="ProtNLM"/>
    </source>
</evidence>
<accession>A0A6C2U3R9</accession>
<proteinExistence type="predicted"/>
<dbReference type="AlphaFoldDB" id="A0A6C2U3R9"/>
<feature type="region of interest" description="Disordered" evidence="1">
    <location>
        <begin position="113"/>
        <end position="151"/>
    </location>
</feature>
<evidence type="ECO:0000256" key="2">
    <source>
        <dbReference type="SAM" id="SignalP"/>
    </source>
</evidence>
<gene>
    <name evidence="3" type="ORF">PDESU_03011</name>
</gene>
<reference evidence="3 4" key="1">
    <citation type="submission" date="2019-04" db="EMBL/GenBank/DDBJ databases">
        <authorList>
            <person name="Van Vliet M D."/>
        </authorList>
    </citation>
    <scope>NUCLEOTIDE SEQUENCE [LARGE SCALE GENOMIC DNA]</scope>
    <source>
        <strain evidence="3 4">F1</strain>
    </source>
</reference>
<feature type="chain" id="PRO_5025416681" description="SLA1 homology domain-containing protein" evidence="2">
    <location>
        <begin position="29"/>
        <end position="151"/>
    </location>
</feature>
<dbReference type="RefSeq" id="WP_187357954.1">
    <property type="nucleotide sequence ID" value="NZ_CAAHFG010000001.1"/>
</dbReference>
<evidence type="ECO:0000313" key="3">
    <source>
        <dbReference type="EMBL" id="VGO14449.1"/>
    </source>
</evidence>
<evidence type="ECO:0000256" key="1">
    <source>
        <dbReference type="SAM" id="MobiDB-lite"/>
    </source>
</evidence>
<name>A0A6C2U3R9_PONDE</name>
<keyword evidence="4" id="KW-1185">Reference proteome</keyword>
<organism evidence="3 4">
    <name type="scientific">Pontiella desulfatans</name>
    <dbReference type="NCBI Taxonomy" id="2750659"/>
    <lineage>
        <taxon>Bacteria</taxon>
        <taxon>Pseudomonadati</taxon>
        <taxon>Kiritimatiellota</taxon>
        <taxon>Kiritimatiellia</taxon>
        <taxon>Kiritimatiellales</taxon>
        <taxon>Pontiellaceae</taxon>
        <taxon>Pontiella</taxon>
    </lineage>
</organism>
<dbReference type="EMBL" id="CAAHFG010000001">
    <property type="protein sequence ID" value="VGO14449.1"/>
    <property type="molecule type" value="Genomic_DNA"/>
</dbReference>
<protein>
    <recommendedName>
        <fullName evidence="5">SLA1 homology domain-containing protein</fullName>
    </recommendedName>
</protein>
<feature type="signal peptide" evidence="2">
    <location>
        <begin position="1"/>
        <end position="28"/>
    </location>
</feature>
<sequence>MKTRTSQGTKRMKVGALALLLATITAGARPAKEFREFAANDGRKLWARVLSYECDTDKVEILRDDGQRIRICSKAFAPEDQAYIMTWGPVTEFMSATQFPVTLSRVEIRKWKTKHESTQDGQGRPGGQGGGGGGLLGQAAGGRWRRRRWRG</sequence>